<gene>
    <name evidence="1" type="ORF">H0A76_13315</name>
</gene>
<dbReference type="PANTHER" id="PTHR33395:SF22">
    <property type="entry name" value="REVERSE TRANSCRIPTASE DOMAIN-CONTAINING PROTEIN"/>
    <property type="match status" value="1"/>
</dbReference>
<comment type="caution">
    <text evidence="1">The sequence shown here is derived from an EMBL/GenBank/DDBJ whole genome shotgun (WGS) entry which is preliminary data.</text>
</comment>
<name>A0A853F504_9GAMM</name>
<reference evidence="1 2" key="1">
    <citation type="submission" date="2020-05" db="EMBL/GenBank/DDBJ databases">
        <title>Horizontal transmission and recombination maintain forever young bacterial symbiont genomes.</title>
        <authorList>
            <person name="Russell S.L."/>
            <person name="Pepper-Tunick E."/>
            <person name="Svedberg J."/>
            <person name="Byrne A."/>
            <person name="Ruelas Castillo J."/>
            <person name="Vollmers C."/>
            <person name="Beinart R.A."/>
            <person name="Corbett-Detig R."/>
        </authorList>
    </citation>
    <scope>NUCLEOTIDE SEQUENCE [LARGE SCALE GENOMIC DNA]</scope>
    <source>
        <strain evidence="1">455</strain>
    </source>
</reference>
<sequence>MFKDNDCQVTNMWNVFKETITKSAVKHIPQKRTKVKDSRPWINTEIRKNLRKLQRLYKQKKKTGDQNTKEKYNQLKHHTQKITRQSYWKYIENIVTPKEEEPHSGMKKFWTYIKHKRKDNIGISSLMMDGKLFCDPASKSNILNRQFKSAFSANSKFTKKEFIKSKRMDPSIKHQTMKPFNITTNGITKLLKNLNPYKAQGPDNLSPRILKELADEISPLLQLIYTKSLDTGEVPADWRTANVSPVYKKGLKSAAENYRPISLTSVCCKILEHIIARNIMQHAEKKHFISTTTWISKRPFL</sequence>
<proteinExistence type="predicted"/>
<accession>A0A853F504</accession>
<dbReference type="Proteomes" id="UP000568751">
    <property type="component" value="Unassembled WGS sequence"/>
</dbReference>
<evidence type="ECO:0000313" key="1">
    <source>
        <dbReference type="EMBL" id="NYT28732.1"/>
    </source>
</evidence>
<dbReference type="EMBL" id="JACCHT010000022">
    <property type="protein sequence ID" value="NYT28732.1"/>
    <property type="molecule type" value="Genomic_DNA"/>
</dbReference>
<dbReference type="GO" id="GO:0031012">
    <property type="term" value="C:extracellular matrix"/>
    <property type="evidence" value="ECO:0007669"/>
    <property type="project" value="TreeGrafter"/>
</dbReference>
<organism evidence="1 2">
    <name type="scientific">Candidatus Thiodubiliella endoseptemdiera</name>
    <dbReference type="NCBI Taxonomy" id="2738886"/>
    <lineage>
        <taxon>Bacteria</taxon>
        <taxon>Pseudomonadati</taxon>
        <taxon>Pseudomonadota</taxon>
        <taxon>Gammaproteobacteria</taxon>
        <taxon>Candidatus Pseudothioglobaceae</taxon>
        <taxon>Candidatus Thiodubiliella</taxon>
    </lineage>
</organism>
<protein>
    <recommendedName>
        <fullName evidence="3">Reverse transcriptase domain-containing protein</fullName>
    </recommendedName>
</protein>
<evidence type="ECO:0000313" key="2">
    <source>
        <dbReference type="Proteomes" id="UP000568751"/>
    </source>
</evidence>
<evidence type="ECO:0008006" key="3">
    <source>
        <dbReference type="Google" id="ProtNLM"/>
    </source>
</evidence>
<dbReference type="PANTHER" id="PTHR33395">
    <property type="entry name" value="TRANSCRIPTASE, PUTATIVE-RELATED-RELATED"/>
    <property type="match status" value="1"/>
</dbReference>
<dbReference type="AlphaFoldDB" id="A0A853F504"/>